<proteinExistence type="predicted"/>
<dbReference type="InterPro" id="IPR043756">
    <property type="entry name" value="DUF5702"/>
</dbReference>
<organism evidence="1 2">
    <name type="scientific">Aminipila butyrica</name>
    <dbReference type="NCBI Taxonomy" id="433296"/>
    <lineage>
        <taxon>Bacteria</taxon>
        <taxon>Bacillati</taxon>
        <taxon>Bacillota</taxon>
        <taxon>Clostridia</taxon>
        <taxon>Peptostreptococcales</taxon>
        <taxon>Anaerovoracaceae</taxon>
        <taxon>Aminipila</taxon>
    </lineage>
</organism>
<name>A0A858BTL6_9FIRM</name>
<evidence type="ECO:0000313" key="2">
    <source>
        <dbReference type="Proteomes" id="UP000466848"/>
    </source>
</evidence>
<evidence type="ECO:0000313" key="1">
    <source>
        <dbReference type="EMBL" id="QIB69273.1"/>
    </source>
</evidence>
<keyword evidence="2" id="KW-1185">Reference proteome</keyword>
<reference evidence="1 2" key="1">
    <citation type="submission" date="2020-02" db="EMBL/GenBank/DDBJ databases">
        <authorList>
            <person name="Kim Y.B."/>
            <person name="Roh S.W."/>
        </authorList>
    </citation>
    <scope>NUCLEOTIDE SEQUENCE [LARGE SCALE GENOMIC DNA]</scope>
    <source>
        <strain evidence="1 2">DSM 103574</strain>
    </source>
</reference>
<sequence length="421" mass="47853">MKKLYYLWAGGNRRPKLFRRNKRGSMSVLLSMIFVCLIMAATVLVIAAAGASSYSYYDCVLQGAGRSVLSEYHLALKENYGLMAFSGYNQEVDDKLAFYANGSFQKKESQYRVNYIKPKLTQVSSNLSSFSLLDIDNFEKDLVDYMKHPQVNPPKKAEKIYEGKAQLINEKVLNSLPSRGVEGRNLELAARITEGLPPLEDLFSKATNRLLVDQYALEHFNYNLGWGSRTETFFKNELEYILYGKKTDGENRLQFINDFKVLRMILNSAHIYGDLKKRNQVLEMAALLTPGPEAALTAIALTEAWAYGESVNDVELLVAGEKVALYKNSRDWALDLETAINGTKTASYVKPAGDNGITYKDYLRIFLYLEDRQAKLLRMMDLIQINMQGGFDQNFYIKDCYVGLQIEAKVSGQEFSYVQQY</sequence>
<dbReference type="EMBL" id="CP048649">
    <property type="protein sequence ID" value="QIB69273.1"/>
    <property type="molecule type" value="Genomic_DNA"/>
</dbReference>
<gene>
    <name evidence="1" type="ORF">Ami103574_08030</name>
</gene>
<dbReference type="RefSeq" id="WP_163066388.1">
    <property type="nucleotide sequence ID" value="NZ_CP048649.1"/>
</dbReference>
<dbReference type="Proteomes" id="UP000466848">
    <property type="component" value="Chromosome"/>
</dbReference>
<accession>A0A858BTL6</accession>
<protein>
    <submittedName>
        <fullName evidence="1">Uncharacterized protein</fullName>
    </submittedName>
</protein>
<dbReference type="AlphaFoldDB" id="A0A858BTL6"/>
<dbReference type="Pfam" id="PF18960">
    <property type="entry name" value="DUF5702"/>
    <property type="match status" value="1"/>
</dbReference>
<dbReference type="KEGG" id="abut:Ami103574_08030"/>